<dbReference type="Proteomes" id="UP001446871">
    <property type="component" value="Unassembled WGS sequence"/>
</dbReference>
<feature type="region of interest" description="Disordered" evidence="1">
    <location>
        <begin position="1"/>
        <end position="73"/>
    </location>
</feature>
<protein>
    <recommendedName>
        <fullName evidence="4">Ubiquitin-like protease family profile domain-containing protein</fullName>
    </recommendedName>
</protein>
<proteinExistence type="predicted"/>
<dbReference type="EMBL" id="JAQQWM010000002">
    <property type="protein sequence ID" value="KAK8078124.1"/>
    <property type="molecule type" value="Genomic_DNA"/>
</dbReference>
<evidence type="ECO:0000313" key="3">
    <source>
        <dbReference type="Proteomes" id="UP001446871"/>
    </source>
</evidence>
<evidence type="ECO:0000256" key="1">
    <source>
        <dbReference type="SAM" id="MobiDB-lite"/>
    </source>
</evidence>
<keyword evidence="3" id="KW-1185">Reference proteome</keyword>
<feature type="compositionally biased region" description="Basic and acidic residues" evidence="1">
    <location>
        <begin position="47"/>
        <end position="65"/>
    </location>
</feature>
<gene>
    <name evidence="2" type="ORF">PG996_004294</name>
</gene>
<evidence type="ECO:0000313" key="2">
    <source>
        <dbReference type="EMBL" id="KAK8078124.1"/>
    </source>
</evidence>
<organism evidence="2 3">
    <name type="scientific">Apiospora saccharicola</name>
    <dbReference type="NCBI Taxonomy" id="335842"/>
    <lineage>
        <taxon>Eukaryota</taxon>
        <taxon>Fungi</taxon>
        <taxon>Dikarya</taxon>
        <taxon>Ascomycota</taxon>
        <taxon>Pezizomycotina</taxon>
        <taxon>Sordariomycetes</taxon>
        <taxon>Xylariomycetidae</taxon>
        <taxon>Amphisphaeriales</taxon>
        <taxon>Apiosporaceae</taxon>
        <taxon>Apiospora</taxon>
    </lineage>
</organism>
<feature type="compositionally biased region" description="Basic and acidic residues" evidence="1">
    <location>
        <begin position="16"/>
        <end position="33"/>
    </location>
</feature>
<comment type="caution">
    <text evidence="2">The sequence shown here is derived from an EMBL/GenBank/DDBJ whole genome shotgun (WGS) entry which is preliminary data.</text>
</comment>
<sequence length="174" mass="20494">MAPFNPKTARRRAPRTRAENKKDKKEGTIKDEVPTPFSDKMAPSNKFIKDSSDEKVSFKKVKDDQPAPTPAQNGRRAMLARWWDDQWRLPRPLENLLFPVLILRGPHTGWQADDLLFLAYRQELFFWAGYWIEWWTGLSRLATKHLRDQPVPRFQDPDCGLYLIEMVRILLTDE</sequence>
<accession>A0ABR1W7G1</accession>
<reference evidence="2 3" key="1">
    <citation type="submission" date="2023-01" db="EMBL/GenBank/DDBJ databases">
        <title>Analysis of 21 Apiospora genomes using comparative genomics revels a genus with tremendous synthesis potential of carbohydrate active enzymes and secondary metabolites.</title>
        <authorList>
            <person name="Sorensen T."/>
        </authorList>
    </citation>
    <scope>NUCLEOTIDE SEQUENCE [LARGE SCALE GENOMIC DNA]</scope>
    <source>
        <strain evidence="2 3">CBS 83171</strain>
    </source>
</reference>
<name>A0ABR1W7G1_9PEZI</name>
<evidence type="ECO:0008006" key="4">
    <source>
        <dbReference type="Google" id="ProtNLM"/>
    </source>
</evidence>